<dbReference type="AlphaFoldDB" id="A0A9D1RZF4"/>
<comment type="caution">
    <text evidence="2">The sequence shown here is derived from an EMBL/GenBank/DDBJ whole genome shotgun (WGS) entry which is preliminary data.</text>
</comment>
<dbReference type="EMBL" id="DXFZ01000100">
    <property type="protein sequence ID" value="HIW96445.1"/>
    <property type="molecule type" value="Genomic_DNA"/>
</dbReference>
<gene>
    <name evidence="2" type="ORF">H9867_08220</name>
</gene>
<evidence type="ECO:0000313" key="2">
    <source>
        <dbReference type="EMBL" id="HIW96445.1"/>
    </source>
</evidence>
<dbReference type="Proteomes" id="UP000824189">
    <property type="component" value="Unassembled WGS sequence"/>
</dbReference>
<protein>
    <submittedName>
        <fullName evidence="2">Uncharacterized protein</fullName>
    </submittedName>
</protein>
<proteinExistence type="predicted"/>
<evidence type="ECO:0000313" key="3">
    <source>
        <dbReference type="Proteomes" id="UP000824189"/>
    </source>
</evidence>
<reference evidence="2" key="2">
    <citation type="submission" date="2021-04" db="EMBL/GenBank/DDBJ databases">
        <authorList>
            <person name="Gilroy R."/>
        </authorList>
    </citation>
    <scope>NUCLEOTIDE SEQUENCE</scope>
    <source>
        <strain evidence="2">4376</strain>
    </source>
</reference>
<organism evidence="2 3">
    <name type="scientific">Candidatus Corynebacterium gallistercoris</name>
    <dbReference type="NCBI Taxonomy" id="2838530"/>
    <lineage>
        <taxon>Bacteria</taxon>
        <taxon>Bacillati</taxon>
        <taxon>Actinomycetota</taxon>
        <taxon>Actinomycetes</taxon>
        <taxon>Mycobacteriales</taxon>
        <taxon>Corynebacteriaceae</taxon>
        <taxon>Corynebacterium</taxon>
    </lineage>
</organism>
<name>A0A9D1RZF4_9CORY</name>
<feature type="non-terminal residue" evidence="2">
    <location>
        <position position="1"/>
    </location>
</feature>
<feature type="region of interest" description="Disordered" evidence="1">
    <location>
        <begin position="1"/>
        <end position="20"/>
    </location>
</feature>
<sequence length="88" mass="9168">TTATTAAATTPEAVSSAPQGASALVEAEKVIREARDLGLKDTDIPTEIRFPMVGLELDSPGEAERRLADAVAAFRARLTSLSSVKSVN</sequence>
<reference evidence="2" key="1">
    <citation type="journal article" date="2021" name="PeerJ">
        <title>Extensive microbial diversity within the chicken gut microbiome revealed by metagenomics and culture.</title>
        <authorList>
            <person name="Gilroy R."/>
            <person name="Ravi A."/>
            <person name="Getino M."/>
            <person name="Pursley I."/>
            <person name="Horton D.L."/>
            <person name="Alikhan N.F."/>
            <person name="Baker D."/>
            <person name="Gharbi K."/>
            <person name="Hall N."/>
            <person name="Watson M."/>
            <person name="Adriaenssens E.M."/>
            <person name="Foster-Nyarko E."/>
            <person name="Jarju S."/>
            <person name="Secka A."/>
            <person name="Antonio M."/>
            <person name="Oren A."/>
            <person name="Chaudhuri R.R."/>
            <person name="La Ragione R."/>
            <person name="Hildebrand F."/>
            <person name="Pallen M.J."/>
        </authorList>
    </citation>
    <scope>NUCLEOTIDE SEQUENCE</scope>
    <source>
        <strain evidence="2">4376</strain>
    </source>
</reference>
<accession>A0A9D1RZF4</accession>
<feature type="compositionally biased region" description="Low complexity" evidence="1">
    <location>
        <begin position="1"/>
        <end position="10"/>
    </location>
</feature>
<evidence type="ECO:0000256" key="1">
    <source>
        <dbReference type="SAM" id="MobiDB-lite"/>
    </source>
</evidence>